<evidence type="ECO:0000313" key="6">
    <source>
        <dbReference type="Proteomes" id="UP000245683"/>
    </source>
</evidence>
<dbReference type="Gene3D" id="3.40.50.980">
    <property type="match status" value="2"/>
</dbReference>
<dbReference type="Gene3D" id="2.30.38.10">
    <property type="entry name" value="Luciferase, Domain 3"/>
    <property type="match status" value="1"/>
</dbReference>
<evidence type="ECO:0000259" key="3">
    <source>
        <dbReference type="Pfam" id="PF00501"/>
    </source>
</evidence>
<protein>
    <submittedName>
        <fullName evidence="5">2,3-dihydroxybenzoate-AMP ligase</fullName>
    </submittedName>
</protein>
<dbReference type="FunFam" id="2.30.38.10:FF:000003">
    <property type="entry name" value="Vibriobactin-specific 2,3-dihydroxybenzoate-AMP ligase"/>
    <property type="match status" value="1"/>
</dbReference>
<dbReference type="Proteomes" id="UP000245683">
    <property type="component" value="Unassembled WGS sequence"/>
</dbReference>
<reference evidence="6" key="1">
    <citation type="submission" date="2018-05" db="EMBL/GenBank/DDBJ databases">
        <title>Micromonospora globispora sp. nov. and Micromonospora rugosa sp. nov., isolated from marine sediment.</title>
        <authorList>
            <person name="Carro L."/>
            <person name="Aysel V."/>
            <person name="Cetin D."/>
            <person name="Igual J.M."/>
            <person name="Klenk H.-P."/>
            <person name="Trujillo M.E."/>
            <person name="Sahin N."/>
        </authorList>
    </citation>
    <scope>NUCLEOTIDE SEQUENCE [LARGE SCALE GENOMIC DNA]</scope>
    <source>
        <strain evidence="6">S2904</strain>
    </source>
</reference>
<dbReference type="OrthoDB" id="9803968at2"/>
<organism evidence="5 6">
    <name type="scientific">Micromonospora globispora</name>
    <dbReference type="NCBI Taxonomy" id="1450148"/>
    <lineage>
        <taxon>Bacteria</taxon>
        <taxon>Bacillati</taxon>
        <taxon>Actinomycetota</taxon>
        <taxon>Actinomycetes</taxon>
        <taxon>Micromonosporales</taxon>
        <taxon>Micromonosporaceae</taxon>
        <taxon>Micromonospora</taxon>
    </lineage>
</organism>
<feature type="domain" description="AMP-binding enzyme C-terminal" evidence="4">
    <location>
        <begin position="464"/>
        <end position="540"/>
    </location>
</feature>
<keyword evidence="6" id="KW-1185">Reference proteome</keyword>
<comment type="similarity">
    <text evidence="1">Belongs to the ATP-dependent AMP-binding enzyme family.</text>
</comment>
<dbReference type="EMBL" id="QGSV01000074">
    <property type="protein sequence ID" value="PWU52123.1"/>
    <property type="molecule type" value="Genomic_DNA"/>
</dbReference>
<evidence type="ECO:0000256" key="2">
    <source>
        <dbReference type="ARBA" id="ARBA00022598"/>
    </source>
</evidence>
<comment type="caution">
    <text evidence="5">The sequence shown here is derived from an EMBL/GenBank/DDBJ whole genome shotgun (WGS) entry which is preliminary data.</text>
</comment>
<dbReference type="RefSeq" id="WP_109943234.1">
    <property type="nucleotide sequence ID" value="NZ_QGSV01000074.1"/>
</dbReference>
<dbReference type="GO" id="GO:0006631">
    <property type="term" value="P:fatty acid metabolic process"/>
    <property type="evidence" value="ECO:0007669"/>
    <property type="project" value="TreeGrafter"/>
</dbReference>
<feature type="domain" description="AMP-dependent synthetase/ligase" evidence="3">
    <location>
        <begin position="40"/>
        <end position="413"/>
    </location>
</feature>
<evidence type="ECO:0000259" key="4">
    <source>
        <dbReference type="Pfam" id="PF13193"/>
    </source>
</evidence>
<dbReference type="AlphaFoldDB" id="A0A317KHZ5"/>
<dbReference type="InterPro" id="IPR025110">
    <property type="entry name" value="AMP-bd_C"/>
</dbReference>
<dbReference type="InterPro" id="IPR020845">
    <property type="entry name" value="AMP-binding_CS"/>
</dbReference>
<dbReference type="SUPFAM" id="SSF56801">
    <property type="entry name" value="Acetyl-CoA synthetase-like"/>
    <property type="match status" value="1"/>
</dbReference>
<accession>A0A317KHZ5</accession>
<dbReference type="Pfam" id="PF13193">
    <property type="entry name" value="AMP-binding_C"/>
    <property type="match status" value="1"/>
</dbReference>
<gene>
    <name evidence="5" type="ORF">DLJ46_03620</name>
</gene>
<dbReference type="Gene3D" id="3.30.300.30">
    <property type="match status" value="1"/>
</dbReference>
<evidence type="ECO:0000256" key="1">
    <source>
        <dbReference type="ARBA" id="ARBA00006432"/>
    </source>
</evidence>
<dbReference type="PROSITE" id="PS00455">
    <property type="entry name" value="AMP_BINDING"/>
    <property type="match status" value="1"/>
</dbReference>
<dbReference type="GO" id="GO:0031956">
    <property type="term" value="F:medium-chain fatty acid-CoA ligase activity"/>
    <property type="evidence" value="ECO:0007669"/>
    <property type="project" value="TreeGrafter"/>
</dbReference>
<dbReference type="InterPro" id="IPR000873">
    <property type="entry name" value="AMP-dep_synth/lig_dom"/>
</dbReference>
<dbReference type="Pfam" id="PF00501">
    <property type="entry name" value="AMP-binding"/>
    <property type="match status" value="1"/>
</dbReference>
<dbReference type="InterPro" id="IPR045851">
    <property type="entry name" value="AMP-bd_C_sf"/>
</dbReference>
<proteinExistence type="inferred from homology"/>
<evidence type="ECO:0000313" key="5">
    <source>
        <dbReference type="EMBL" id="PWU52123.1"/>
    </source>
</evidence>
<sequence length="561" mass="59511">MSDTTVRPTRSGVVPWPEDVAARYVAKGYWEGRSLGSQLAETARRTPDAISLVDGDVRLTFRELLARADGAADRMRALRIRPDDRIVLQLPNRWEHVLVTVACLRLGAIPVWALPQHRHHELTGVVAHAEARAIVVPDRYRGFDHQAMAHEIVAAVPSAEHVLVAGADLRPGSVDLHALCAPAEHPDEVAAALDAAAPGGEAVATLLLSGGTTGLPKLIARTGNDLAYMMKRAAEVCGFGPDTRYLAVLPLGHGFPNTGPGVLGTLLVGGRVVIAASPAPEVAFAAIEREGVTATSAVPAIVQRWLEHRDQVPDADLSSLRLLQVGAARLPGAVAGQIGPKLGCTLQQVFGMGEGLLCLTRLDDPAEVVQHTQGRPISPDDEILVVDADGEPVPPGEPGVLLTRGPYTPRGYYRAPELNARAFVGDGWYCTGDVVRQTADGSLVVVGREKDVINRGGEKITAEEVETFAGKVDGVSQAAAVAMPDAQLGEAVCLFVVPATGRQVDLADVREVLLDAGLARFKLPERLVTIDAMPMTGVGKVDKKALRAHVSRLLDEEHAAR</sequence>
<keyword evidence="2 5" id="KW-0436">Ligase</keyword>
<dbReference type="PANTHER" id="PTHR43201">
    <property type="entry name" value="ACYL-COA SYNTHETASE"/>
    <property type="match status" value="1"/>
</dbReference>
<dbReference type="PANTHER" id="PTHR43201:SF5">
    <property type="entry name" value="MEDIUM-CHAIN ACYL-COA LIGASE ACSF2, MITOCHONDRIAL"/>
    <property type="match status" value="1"/>
</dbReference>
<name>A0A317KHZ5_9ACTN</name>